<comment type="pathway">
    <text evidence="2">Cell wall biogenesis; peptidoglycan biosynthesis.</text>
</comment>
<feature type="non-terminal residue" evidence="17">
    <location>
        <position position="1"/>
    </location>
</feature>
<dbReference type="GO" id="GO:0008760">
    <property type="term" value="F:UDP-N-acetylglucosamine 1-carboxyvinyltransferase activity"/>
    <property type="evidence" value="ECO:0007669"/>
    <property type="project" value="UniProtKB-EC"/>
</dbReference>
<keyword evidence="3" id="KW-0963">Cytoplasm</keyword>
<dbReference type="PANTHER" id="PTHR43783">
    <property type="entry name" value="UDP-N-ACETYLGLUCOSAMINE 1-CARBOXYVINYLTRANSFERASE"/>
    <property type="match status" value="1"/>
</dbReference>
<comment type="similarity">
    <text evidence="10">Belongs to the EPSP synthase family. MurA subfamily.</text>
</comment>
<dbReference type="GO" id="GO:0071555">
    <property type="term" value="P:cell wall organization"/>
    <property type="evidence" value="ECO:0007669"/>
    <property type="project" value="UniProtKB-KW"/>
</dbReference>
<dbReference type="InterPro" id="IPR001986">
    <property type="entry name" value="Enolpyruvate_Tfrase_dom"/>
</dbReference>
<dbReference type="InterPro" id="IPR013792">
    <property type="entry name" value="RNA3'P_cycl/enolpyr_Trfase_a/b"/>
</dbReference>
<dbReference type="GO" id="GO:0008360">
    <property type="term" value="P:regulation of cell shape"/>
    <property type="evidence" value="ECO:0007669"/>
    <property type="project" value="UniProtKB-KW"/>
</dbReference>
<keyword evidence="5" id="KW-0808">Transferase</keyword>
<evidence type="ECO:0000256" key="2">
    <source>
        <dbReference type="ARBA" id="ARBA00004752"/>
    </source>
</evidence>
<evidence type="ECO:0000256" key="12">
    <source>
        <dbReference type="ARBA" id="ARBA00039754"/>
    </source>
</evidence>
<keyword evidence="9" id="KW-0961">Cell wall biogenesis/degradation</keyword>
<dbReference type="Pfam" id="PF00275">
    <property type="entry name" value="EPSP_synthase"/>
    <property type="match status" value="1"/>
</dbReference>
<evidence type="ECO:0000256" key="6">
    <source>
        <dbReference type="ARBA" id="ARBA00022960"/>
    </source>
</evidence>
<evidence type="ECO:0000256" key="15">
    <source>
        <dbReference type="ARBA" id="ARBA00047527"/>
    </source>
</evidence>
<evidence type="ECO:0000256" key="13">
    <source>
        <dbReference type="ARBA" id="ARBA00042443"/>
    </source>
</evidence>
<proteinExistence type="inferred from homology"/>
<accession>X1PVG7</accession>
<protein>
    <recommendedName>
        <fullName evidence="12">UDP-N-acetylglucosamine 1-carboxyvinyltransferase</fullName>
        <ecNumber evidence="11">2.5.1.7</ecNumber>
    </recommendedName>
    <alternativeName>
        <fullName evidence="13">Enoylpyruvate transferase</fullName>
    </alternativeName>
    <alternativeName>
        <fullName evidence="14">UDP-N-acetylglucosamine enolpyruvyl transferase</fullName>
    </alternativeName>
</protein>
<comment type="caution">
    <text evidence="17">The sequence shown here is derived from an EMBL/GenBank/DDBJ whole genome shotgun (WGS) entry which is preliminary data.</text>
</comment>
<comment type="subcellular location">
    <subcellularLocation>
        <location evidence="1">Cytoplasm</location>
    </subcellularLocation>
</comment>
<dbReference type="Gene3D" id="3.65.10.10">
    <property type="entry name" value="Enolpyruvate transferase domain"/>
    <property type="match status" value="1"/>
</dbReference>
<gene>
    <name evidence="17" type="ORF">S06H3_39989</name>
</gene>
<evidence type="ECO:0000256" key="10">
    <source>
        <dbReference type="ARBA" id="ARBA00038367"/>
    </source>
</evidence>
<dbReference type="EMBL" id="BARV01024507">
    <property type="protein sequence ID" value="GAI46536.1"/>
    <property type="molecule type" value="Genomic_DNA"/>
</dbReference>
<comment type="catalytic activity">
    <reaction evidence="15">
        <text>phosphoenolpyruvate + UDP-N-acetyl-alpha-D-glucosamine = UDP-N-acetyl-3-O-(1-carboxyvinyl)-alpha-D-glucosamine + phosphate</text>
        <dbReference type="Rhea" id="RHEA:18681"/>
        <dbReference type="ChEBI" id="CHEBI:43474"/>
        <dbReference type="ChEBI" id="CHEBI:57705"/>
        <dbReference type="ChEBI" id="CHEBI:58702"/>
        <dbReference type="ChEBI" id="CHEBI:68483"/>
        <dbReference type="EC" id="2.5.1.7"/>
    </reaction>
</comment>
<keyword evidence="7" id="KW-0573">Peptidoglycan synthesis</keyword>
<dbReference type="GO" id="GO:0051301">
    <property type="term" value="P:cell division"/>
    <property type="evidence" value="ECO:0007669"/>
    <property type="project" value="UniProtKB-KW"/>
</dbReference>
<keyword evidence="8" id="KW-0131">Cell cycle</keyword>
<dbReference type="GO" id="GO:0005737">
    <property type="term" value="C:cytoplasm"/>
    <property type="evidence" value="ECO:0007669"/>
    <property type="project" value="UniProtKB-SubCell"/>
</dbReference>
<dbReference type="AlphaFoldDB" id="X1PVG7"/>
<dbReference type="GO" id="GO:0009252">
    <property type="term" value="P:peptidoglycan biosynthetic process"/>
    <property type="evidence" value="ECO:0007669"/>
    <property type="project" value="UniProtKB-KW"/>
</dbReference>
<evidence type="ECO:0000256" key="7">
    <source>
        <dbReference type="ARBA" id="ARBA00022984"/>
    </source>
</evidence>
<evidence type="ECO:0000256" key="11">
    <source>
        <dbReference type="ARBA" id="ARBA00039108"/>
    </source>
</evidence>
<evidence type="ECO:0000259" key="16">
    <source>
        <dbReference type="Pfam" id="PF00275"/>
    </source>
</evidence>
<evidence type="ECO:0000313" key="17">
    <source>
        <dbReference type="EMBL" id="GAI46536.1"/>
    </source>
</evidence>
<dbReference type="EC" id="2.5.1.7" evidence="11"/>
<evidence type="ECO:0000256" key="3">
    <source>
        <dbReference type="ARBA" id="ARBA00022490"/>
    </source>
</evidence>
<feature type="domain" description="Enolpyruvate transferase" evidence="16">
    <location>
        <begin position="3"/>
        <end position="82"/>
    </location>
</feature>
<organism evidence="17">
    <name type="scientific">marine sediment metagenome</name>
    <dbReference type="NCBI Taxonomy" id="412755"/>
    <lineage>
        <taxon>unclassified sequences</taxon>
        <taxon>metagenomes</taxon>
        <taxon>ecological metagenomes</taxon>
    </lineage>
</organism>
<evidence type="ECO:0000256" key="4">
    <source>
        <dbReference type="ARBA" id="ARBA00022618"/>
    </source>
</evidence>
<dbReference type="SUPFAM" id="SSF55205">
    <property type="entry name" value="EPT/RTPC-like"/>
    <property type="match status" value="1"/>
</dbReference>
<evidence type="ECO:0000256" key="9">
    <source>
        <dbReference type="ARBA" id="ARBA00023316"/>
    </source>
</evidence>
<dbReference type="InterPro" id="IPR036968">
    <property type="entry name" value="Enolpyruvate_Tfrase_sf"/>
</dbReference>
<evidence type="ECO:0000256" key="8">
    <source>
        <dbReference type="ARBA" id="ARBA00023306"/>
    </source>
</evidence>
<keyword evidence="4" id="KW-0132">Cell division</keyword>
<sequence>LSVITENIFKERFKHVPELIEMGAKIKKIKNKIYIHGVPHLKSAKVRATDIQTAAALLLAALSIKGRTIIADIYHIDRGYETLDLRLNKLGASIQRYSD</sequence>
<keyword evidence="6" id="KW-0133">Cell shape</keyword>
<evidence type="ECO:0000256" key="14">
    <source>
        <dbReference type="ARBA" id="ARBA00042842"/>
    </source>
</evidence>
<reference evidence="17" key="1">
    <citation type="journal article" date="2014" name="Front. Microbiol.">
        <title>High frequency of phylogenetically diverse reductive dehalogenase-homologous genes in deep subseafloor sedimentary metagenomes.</title>
        <authorList>
            <person name="Kawai M."/>
            <person name="Futagami T."/>
            <person name="Toyoda A."/>
            <person name="Takaki Y."/>
            <person name="Nishi S."/>
            <person name="Hori S."/>
            <person name="Arai W."/>
            <person name="Tsubouchi T."/>
            <person name="Morono Y."/>
            <person name="Uchiyama I."/>
            <person name="Ito T."/>
            <person name="Fujiyama A."/>
            <person name="Inagaki F."/>
            <person name="Takami H."/>
        </authorList>
    </citation>
    <scope>NUCLEOTIDE SEQUENCE</scope>
    <source>
        <strain evidence="17">Expedition CK06-06</strain>
    </source>
</reference>
<evidence type="ECO:0000256" key="1">
    <source>
        <dbReference type="ARBA" id="ARBA00004496"/>
    </source>
</evidence>
<dbReference type="InterPro" id="IPR050068">
    <property type="entry name" value="MurA_subfamily"/>
</dbReference>
<name>X1PVG7_9ZZZZ</name>
<evidence type="ECO:0000256" key="5">
    <source>
        <dbReference type="ARBA" id="ARBA00022679"/>
    </source>
</evidence>
<dbReference type="PANTHER" id="PTHR43783:SF1">
    <property type="entry name" value="UDP-N-ACETYLGLUCOSAMINE 1-CARBOXYVINYLTRANSFERASE"/>
    <property type="match status" value="1"/>
</dbReference>